<evidence type="ECO:0008006" key="5">
    <source>
        <dbReference type="Google" id="ProtNLM"/>
    </source>
</evidence>
<keyword evidence="2" id="KW-1133">Transmembrane helix</keyword>
<gene>
    <name evidence="3" type="ORF">GCM10011511_20860</name>
</gene>
<evidence type="ECO:0000256" key="2">
    <source>
        <dbReference type="SAM" id="Phobius"/>
    </source>
</evidence>
<feature type="transmembrane region" description="Helical" evidence="2">
    <location>
        <begin position="159"/>
        <end position="179"/>
    </location>
</feature>
<organism evidence="3 4">
    <name type="scientific">Puia dinghuensis</name>
    <dbReference type="NCBI Taxonomy" id="1792502"/>
    <lineage>
        <taxon>Bacteria</taxon>
        <taxon>Pseudomonadati</taxon>
        <taxon>Bacteroidota</taxon>
        <taxon>Chitinophagia</taxon>
        <taxon>Chitinophagales</taxon>
        <taxon>Chitinophagaceae</taxon>
        <taxon>Puia</taxon>
    </lineage>
</organism>
<protein>
    <recommendedName>
        <fullName evidence="5">CCDC81-like prokaryotic HU domain-containing protein</fullName>
    </recommendedName>
</protein>
<feature type="compositionally biased region" description="Polar residues" evidence="1">
    <location>
        <begin position="198"/>
        <end position="217"/>
    </location>
</feature>
<keyword evidence="2" id="KW-0472">Membrane</keyword>
<dbReference type="Proteomes" id="UP000607559">
    <property type="component" value="Unassembled WGS sequence"/>
</dbReference>
<dbReference type="RefSeq" id="WP_188931251.1">
    <property type="nucleotide sequence ID" value="NZ_BMJC01000002.1"/>
</dbReference>
<name>A0A8J2UCX7_9BACT</name>
<accession>A0A8J2UCX7</accession>
<feature type="region of interest" description="Disordered" evidence="1">
    <location>
        <begin position="193"/>
        <end position="228"/>
    </location>
</feature>
<feature type="compositionally biased region" description="Basic and acidic residues" evidence="1">
    <location>
        <begin position="127"/>
        <end position="136"/>
    </location>
</feature>
<reference evidence="3" key="1">
    <citation type="journal article" date="2014" name="Int. J. Syst. Evol. Microbiol.">
        <title>Complete genome sequence of Corynebacterium casei LMG S-19264T (=DSM 44701T), isolated from a smear-ripened cheese.</title>
        <authorList>
            <consortium name="US DOE Joint Genome Institute (JGI-PGF)"/>
            <person name="Walter F."/>
            <person name="Albersmeier A."/>
            <person name="Kalinowski J."/>
            <person name="Ruckert C."/>
        </authorList>
    </citation>
    <scope>NUCLEOTIDE SEQUENCE</scope>
    <source>
        <strain evidence="3">CGMCC 1.15448</strain>
    </source>
</reference>
<keyword evidence="2" id="KW-0812">Transmembrane</keyword>
<evidence type="ECO:0000256" key="1">
    <source>
        <dbReference type="SAM" id="MobiDB-lite"/>
    </source>
</evidence>
<evidence type="ECO:0000313" key="3">
    <source>
        <dbReference type="EMBL" id="GGA97342.1"/>
    </source>
</evidence>
<sequence>MKLPQLLSQFLYQTKRLDLPGIGTFTLDASATIPQESDRLGHVPASGITFKNANIPAADDTLITYIKEHTGKMKSLAAADLDFFLTTGRQLLNIGKPFYLEGIGTLLKNKDGRLDFTPGEYLIPKLEDLHHPERRSPGATSFDEPPREEPTGSNVRQTLLLIGLVGGLIVIAWGGYYLYKRNNYTESTAENRARVIPESTTTQRADTTTLSSAPATGSTGGQATAPKDTALARTTNPATIQPAPPTTVQHTPVPEAGQSLWRFVILQTPNKNHALRRYNQLLGYQLNIHMEQKDSSLFKLYFPIAAAIKDTTHIKDSLADVYAAHVSIEQ</sequence>
<reference evidence="3" key="2">
    <citation type="submission" date="2020-09" db="EMBL/GenBank/DDBJ databases">
        <authorList>
            <person name="Sun Q."/>
            <person name="Zhou Y."/>
        </authorList>
    </citation>
    <scope>NUCLEOTIDE SEQUENCE</scope>
    <source>
        <strain evidence="3">CGMCC 1.15448</strain>
    </source>
</reference>
<proteinExistence type="predicted"/>
<feature type="region of interest" description="Disordered" evidence="1">
    <location>
        <begin position="127"/>
        <end position="153"/>
    </location>
</feature>
<dbReference type="EMBL" id="BMJC01000002">
    <property type="protein sequence ID" value="GGA97342.1"/>
    <property type="molecule type" value="Genomic_DNA"/>
</dbReference>
<dbReference type="AlphaFoldDB" id="A0A8J2UCX7"/>
<keyword evidence="4" id="KW-1185">Reference proteome</keyword>
<evidence type="ECO:0000313" key="4">
    <source>
        <dbReference type="Proteomes" id="UP000607559"/>
    </source>
</evidence>
<comment type="caution">
    <text evidence="3">The sequence shown here is derived from an EMBL/GenBank/DDBJ whole genome shotgun (WGS) entry which is preliminary data.</text>
</comment>